<keyword evidence="2" id="KW-1185">Reference proteome</keyword>
<gene>
    <name evidence="1" type="ORF">T10_12581</name>
</gene>
<reference evidence="1 2" key="1">
    <citation type="submission" date="2015-01" db="EMBL/GenBank/DDBJ databases">
        <title>Evolution of Trichinella species and genotypes.</title>
        <authorList>
            <person name="Korhonen P.K."/>
            <person name="Edoardo P."/>
            <person name="Giuseppe L.R."/>
            <person name="Gasser R.B."/>
        </authorList>
    </citation>
    <scope>NUCLEOTIDE SEQUENCE [LARGE SCALE GENOMIC DNA]</scope>
    <source>
        <strain evidence="1">ISS1980</strain>
    </source>
</reference>
<dbReference type="OrthoDB" id="5920391at2759"/>
<dbReference type="Proteomes" id="UP000054843">
    <property type="component" value="Unassembled WGS sequence"/>
</dbReference>
<evidence type="ECO:0000313" key="1">
    <source>
        <dbReference type="EMBL" id="KRZ71324.1"/>
    </source>
</evidence>
<dbReference type="AlphaFoldDB" id="A0A0V1MI97"/>
<protein>
    <submittedName>
        <fullName evidence="1">Uncharacterized protein</fullName>
    </submittedName>
</protein>
<dbReference type="EMBL" id="JYDO01000098">
    <property type="protein sequence ID" value="KRZ71324.1"/>
    <property type="molecule type" value="Genomic_DNA"/>
</dbReference>
<proteinExistence type="predicted"/>
<organism evidence="1 2">
    <name type="scientific">Trichinella papuae</name>
    <dbReference type="NCBI Taxonomy" id="268474"/>
    <lineage>
        <taxon>Eukaryota</taxon>
        <taxon>Metazoa</taxon>
        <taxon>Ecdysozoa</taxon>
        <taxon>Nematoda</taxon>
        <taxon>Enoplea</taxon>
        <taxon>Dorylaimia</taxon>
        <taxon>Trichinellida</taxon>
        <taxon>Trichinellidae</taxon>
        <taxon>Trichinella</taxon>
    </lineage>
</organism>
<accession>A0A0V1MI97</accession>
<comment type="caution">
    <text evidence="1">The sequence shown here is derived from an EMBL/GenBank/DDBJ whole genome shotgun (WGS) entry which is preliminary data.</text>
</comment>
<evidence type="ECO:0000313" key="2">
    <source>
        <dbReference type="Proteomes" id="UP000054843"/>
    </source>
</evidence>
<sequence length="139" mass="16142">MLAKEGEEYCIIMSEMKFFFNITDVIVNAVLNSSLKHCKYEFAMFSRLYYLHHHPFKNVKVRCLEDPEMEEYVGDLEELAESLSDNDDVEEEGIFINEMNVNIDVEESAGPTTRTILLKVNLPHPSRRPAENILRDKAQ</sequence>
<name>A0A0V1MI97_9BILA</name>